<dbReference type="InterPro" id="IPR023013">
    <property type="entry name" value="AGPR_AS"/>
</dbReference>
<dbReference type="EMBL" id="ABIL02000005">
    <property type="protein sequence ID" value="EDS73194.1"/>
    <property type="molecule type" value="Genomic_DNA"/>
</dbReference>
<dbReference type="Pfam" id="PF01118">
    <property type="entry name" value="Semialdhyde_dh"/>
    <property type="match status" value="1"/>
</dbReference>
<evidence type="ECO:0000256" key="1">
    <source>
        <dbReference type="ARBA" id="ARBA00004862"/>
    </source>
</evidence>
<evidence type="ECO:0000259" key="10">
    <source>
        <dbReference type="SMART" id="SM00859"/>
    </source>
</evidence>
<comment type="pathway">
    <text evidence="1 7">Amino-acid biosynthesis; L-arginine biosynthesis; N(2)-acetyl-L-ornithine from L-glutamate: step 3/4.</text>
</comment>
<evidence type="ECO:0000256" key="8">
    <source>
        <dbReference type="PROSITE-ProRule" id="PRU10010"/>
    </source>
</evidence>
<evidence type="ECO:0000256" key="6">
    <source>
        <dbReference type="ARBA" id="ARBA00050557"/>
    </source>
</evidence>
<organism evidence="11 12">
    <name type="scientific">Anaerofustis stercorihominis DSM 17244</name>
    <dbReference type="NCBI Taxonomy" id="445971"/>
    <lineage>
        <taxon>Bacteria</taxon>
        <taxon>Bacillati</taxon>
        <taxon>Bacillota</taxon>
        <taxon>Clostridia</taxon>
        <taxon>Eubacteriales</taxon>
        <taxon>Eubacteriaceae</taxon>
        <taxon>Anaerofustis</taxon>
    </lineage>
</organism>
<dbReference type="InterPro" id="IPR050085">
    <property type="entry name" value="AGPR"/>
</dbReference>
<comment type="caution">
    <text evidence="11">The sequence shown here is derived from an EMBL/GenBank/DDBJ whole genome shotgun (WGS) entry which is preliminary data.</text>
</comment>
<feature type="active site" evidence="7 8">
    <location>
        <position position="161"/>
    </location>
</feature>
<dbReference type="Gene3D" id="3.40.50.720">
    <property type="entry name" value="NAD(P)-binding Rossmann-like Domain"/>
    <property type="match status" value="1"/>
</dbReference>
<dbReference type="GO" id="GO:0003942">
    <property type="term" value="F:N-acetyl-gamma-glutamyl-phosphate reductase activity"/>
    <property type="evidence" value="ECO:0007669"/>
    <property type="project" value="UniProtKB-UniRule"/>
</dbReference>
<keyword evidence="9" id="KW-1133">Transmembrane helix</keyword>
<keyword evidence="12" id="KW-1185">Reference proteome</keyword>
<dbReference type="Pfam" id="PF22698">
    <property type="entry name" value="Semialdhyde_dhC_1"/>
    <property type="match status" value="1"/>
</dbReference>
<dbReference type="SUPFAM" id="SSF55347">
    <property type="entry name" value="Glyceraldehyde-3-phosphate dehydrogenase-like, C-terminal domain"/>
    <property type="match status" value="1"/>
</dbReference>
<sequence length="356" mass="39526">MYNVSYYGGNEMINVGILGATGYTGAILVSILKKHKEVGNIKLGSHSYVGQDFSDVYKAFKDIEDGECLDSDMNEFADECDVVFMALPHGVASKVVTKEVLEKTKVIDLGADFRLSDIDTYEEWYKTKHYGEDVLSESVYGLCEIERENIKGTRLLANPGCYTTCSILSLYPLVKEKLIDINSIIIDAKSGVSGAGRKAATGSLFCECNESIKVYGIGTHRHTPEIEEQLSKLGEDITLSFTPHLVPMNKGILTTIYANVNEGVGESDIKEAYEKYYKDEYFIRLRETGDLPVTNYVKGTNILDTSFVLDKRVNRVIVSSVIDNLMKGASSQAVQNMNIMFGFGEKEGIDFVPMYI</sequence>
<evidence type="ECO:0000256" key="5">
    <source>
        <dbReference type="ARBA" id="ARBA00023002"/>
    </source>
</evidence>
<keyword evidence="9" id="KW-0472">Membrane</keyword>
<evidence type="ECO:0000313" key="12">
    <source>
        <dbReference type="Proteomes" id="UP000005178"/>
    </source>
</evidence>
<dbReference type="STRING" id="445971.ANASTE_00914"/>
<dbReference type="SUPFAM" id="SSF51735">
    <property type="entry name" value="NAD(P)-binding Rossmann-fold domains"/>
    <property type="match status" value="1"/>
</dbReference>
<dbReference type="PROSITE" id="PS01224">
    <property type="entry name" value="ARGC"/>
    <property type="match status" value="1"/>
</dbReference>
<feature type="domain" description="Semialdehyde dehydrogenase NAD-binding" evidence="10">
    <location>
        <begin position="14"/>
        <end position="153"/>
    </location>
</feature>
<dbReference type="HOGENOM" id="CLU_006384_0_1_9"/>
<dbReference type="eggNOG" id="COG0002">
    <property type="taxonomic scope" value="Bacteria"/>
</dbReference>
<dbReference type="SMART" id="SM00859">
    <property type="entry name" value="Semialdhyde_dh"/>
    <property type="match status" value="1"/>
</dbReference>
<dbReference type="EC" id="1.2.1.38" evidence="7"/>
<comment type="catalytic activity">
    <reaction evidence="6 7">
        <text>N-acetyl-L-glutamate 5-semialdehyde + phosphate + NADP(+) = N-acetyl-L-glutamyl 5-phosphate + NADPH + H(+)</text>
        <dbReference type="Rhea" id="RHEA:21588"/>
        <dbReference type="ChEBI" id="CHEBI:15378"/>
        <dbReference type="ChEBI" id="CHEBI:29123"/>
        <dbReference type="ChEBI" id="CHEBI:43474"/>
        <dbReference type="ChEBI" id="CHEBI:57783"/>
        <dbReference type="ChEBI" id="CHEBI:57936"/>
        <dbReference type="ChEBI" id="CHEBI:58349"/>
        <dbReference type="EC" id="1.2.1.38"/>
    </reaction>
</comment>
<dbReference type="PANTHER" id="PTHR32338">
    <property type="entry name" value="N-ACETYL-GAMMA-GLUTAMYL-PHOSPHATE REDUCTASE, CHLOROPLASTIC-RELATED-RELATED"/>
    <property type="match status" value="1"/>
</dbReference>
<protein>
    <recommendedName>
        <fullName evidence="7">N-acetyl-gamma-glutamyl-phosphate reductase</fullName>
        <shortName evidence="7">AGPR</shortName>
        <ecNumber evidence="7">1.2.1.38</ecNumber>
    </recommendedName>
    <alternativeName>
        <fullName evidence="7">N-acetyl-glutamate semialdehyde dehydrogenase</fullName>
        <shortName evidence="7">NAGSA dehydrogenase</shortName>
    </alternativeName>
</protein>
<dbReference type="Proteomes" id="UP000005178">
    <property type="component" value="Unassembled WGS sequence"/>
</dbReference>
<evidence type="ECO:0000256" key="3">
    <source>
        <dbReference type="ARBA" id="ARBA00022605"/>
    </source>
</evidence>
<comment type="subcellular location">
    <subcellularLocation>
        <location evidence="7">Cytoplasm</location>
    </subcellularLocation>
</comment>
<dbReference type="NCBIfam" id="TIGR01850">
    <property type="entry name" value="argC"/>
    <property type="match status" value="1"/>
</dbReference>
<dbReference type="HAMAP" id="MF_00150">
    <property type="entry name" value="ArgC_type1"/>
    <property type="match status" value="1"/>
</dbReference>
<dbReference type="AlphaFoldDB" id="B1C857"/>
<keyword evidence="7" id="KW-0963">Cytoplasm</keyword>
<dbReference type="InterPro" id="IPR000534">
    <property type="entry name" value="Semialdehyde_DH_NAD-bd"/>
</dbReference>
<reference evidence="11" key="1">
    <citation type="submission" date="2008-01" db="EMBL/GenBank/DDBJ databases">
        <authorList>
            <person name="Fulton L."/>
            <person name="Clifton S."/>
            <person name="Fulton B."/>
            <person name="Xu J."/>
            <person name="Minx P."/>
            <person name="Pepin K.H."/>
            <person name="Johnson M."/>
            <person name="Thiruvilangam P."/>
            <person name="Bhonagiri V."/>
            <person name="Nash W.E."/>
            <person name="Mardis E.R."/>
            <person name="Wilson R.K."/>
        </authorList>
    </citation>
    <scope>NUCLEOTIDE SEQUENCE [LARGE SCALE GENOMIC DNA]</scope>
    <source>
        <strain evidence="11">DSM 17244</strain>
    </source>
</reference>
<dbReference type="PANTHER" id="PTHR32338:SF10">
    <property type="entry name" value="N-ACETYL-GAMMA-GLUTAMYL-PHOSPHATE REDUCTASE, CHLOROPLASTIC-RELATED"/>
    <property type="match status" value="1"/>
</dbReference>
<dbReference type="InterPro" id="IPR058924">
    <property type="entry name" value="AGPR_dimerisation_dom"/>
</dbReference>
<comment type="similarity">
    <text evidence="7">Belongs to the NAGSA dehydrogenase family. Type 1 subfamily.</text>
</comment>
<feature type="transmembrane region" description="Helical" evidence="9">
    <location>
        <begin position="12"/>
        <end position="32"/>
    </location>
</feature>
<dbReference type="GO" id="GO:0070401">
    <property type="term" value="F:NADP+ binding"/>
    <property type="evidence" value="ECO:0007669"/>
    <property type="project" value="InterPro"/>
</dbReference>
<evidence type="ECO:0000256" key="2">
    <source>
        <dbReference type="ARBA" id="ARBA00022571"/>
    </source>
</evidence>
<name>B1C857_9FIRM</name>
<keyword evidence="5 7" id="KW-0560">Oxidoreductase</keyword>
<keyword evidence="4 7" id="KW-0521">NADP</keyword>
<dbReference type="InterPro" id="IPR000706">
    <property type="entry name" value="AGPR_type-1"/>
</dbReference>
<comment type="function">
    <text evidence="7">Catalyzes the NADPH-dependent reduction of N-acetyl-5-glutamyl phosphate to yield N-acetyl-L-glutamate 5-semialdehyde.</text>
</comment>
<reference evidence="11" key="2">
    <citation type="submission" date="2013-08" db="EMBL/GenBank/DDBJ databases">
        <title>Draft genome sequence of Anaerofustis stercorihominis (DSM 17244).</title>
        <authorList>
            <person name="Sudarsanam P."/>
            <person name="Ley R."/>
            <person name="Guruge J."/>
            <person name="Turnbaugh P.J."/>
            <person name="Mahowald M."/>
            <person name="Liep D."/>
            <person name="Gordon J."/>
        </authorList>
    </citation>
    <scope>NUCLEOTIDE SEQUENCE</scope>
    <source>
        <strain evidence="11">DSM 17244</strain>
    </source>
</reference>
<keyword evidence="2 7" id="KW-0055">Arginine biosynthesis</keyword>
<dbReference type="GO" id="GO:0006526">
    <property type="term" value="P:L-arginine biosynthetic process"/>
    <property type="evidence" value="ECO:0007669"/>
    <property type="project" value="UniProtKB-UniRule"/>
</dbReference>
<proteinExistence type="inferred from homology"/>
<evidence type="ECO:0000256" key="9">
    <source>
        <dbReference type="SAM" id="Phobius"/>
    </source>
</evidence>
<dbReference type="InterPro" id="IPR036291">
    <property type="entry name" value="NAD(P)-bd_dom_sf"/>
</dbReference>
<keyword evidence="9" id="KW-0812">Transmembrane</keyword>
<dbReference type="GO" id="GO:0005737">
    <property type="term" value="C:cytoplasm"/>
    <property type="evidence" value="ECO:0007669"/>
    <property type="project" value="UniProtKB-SubCell"/>
</dbReference>
<accession>B1C857</accession>
<dbReference type="Gene3D" id="3.30.360.10">
    <property type="entry name" value="Dihydrodipicolinate Reductase, domain 2"/>
    <property type="match status" value="1"/>
</dbReference>
<keyword evidence="3 7" id="KW-0028">Amino-acid biosynthesis</keyword>
<evidence type="ECO:0000256" key="4">
    <source>
        <dbReference type="ARBA" id="ARBA00022857"/>
    </source>
</evidence>
<dbReference type="GO" id="GO:0051287">
    <property type="term" value="F:NAD binding"/>
    <property type="evidence" value="ECO:0007669"/>
    <property type="project" value="InterPro"/>
</dbReference>
<dbReference type="CDD" id="cd23934">
    <property type="entry name" value="AGPR_1_C"/>
    <property type="match status" value="1"/>
</dbReference>
<gene>
    <name evidence="7 11" type="primary">argC</name>
    <name evidence="11" type="ORF">ANASTE_00914</name>
</gene>
<evidence type="ECO:0000256" key="7">
    <source>
        <dbReference type="HAMAP-Rule" id="MF_00150"/>
    </source>
</evidence>
<dbReference type="FunFam" id="3.30.360.10:FF:000014">
    <property type="entry name" value="N-acetyl-gamma-glutamyl-phosphate reductase"/>
    <property type="match status" value="1"/>
</dbReference>
<evidence type="ECO:0000313" key="11">
    <source>
        <dbReference type="EMBL" id="EDS73194.1"/>
    </source>
</evidence>
<dbReference type="CDD" id="cd17895">
    <property type="entry name" value="AGPR_1_N"/>
    <property type="match status" value="1"/>
</dbReference>
<dbReference type="UniPathway" id="UPA00068">
    <property type="reaction ID" value="UER00108"/>
</dbReference>